<accession>A0A9N7YAG7</accession>
<dbReference type="AlphaFoldDB" id="A0A9N7YAG7"/>
<evidence type="ECO:0000313" key="2">
    <source>
        <dbReference type="Proteomes" id="UP001153269"/>
    </source>
</evidence>
<gene>
    <name evidence="1" type="ORF">PLEPLA_LOCUS6719</name>
</gene>
<dbReference type="Proteomes" id="UP001153269">
    <property type="component" value="Unassembled WGS sequence"/>
</dbReference>
<sequence length="152" mass="16899">MREVHYRRRRRPKLVLYIPVMTRLSRRTCTNQLRALSALAVLRVIASSSSSHGALSGLVYHHAEDLTEPSADPVPLETSGVTTGPGPSVPSSWLMFNVSVLMASSTYRTMPRPDITNISESIKGGKPWLNESLQKHPRIICSIALRVDNDHE</sequence>
<organism evidence="1 2">
    <name type="scientific">Pleuronectes platessa</name>
    <name type="common">European plaice</name>
    <dbReference type="NCBI Taxonomy" id="8262"/>
    <lineage>
        <taxon>Eukaryota</taxon>
        <taxon>Metazoa</taxon>
        <taxon>Chordata</taxon>
        <taxon>Craniata</taxon>
        <taxon>Vertebrata</taxon>
        <taxon>Euteleostomi</taxon>
        <taxon>Actinopterygii</taxon>
        <taxon>Neopterygii</taxon>
        <taxon>Teleostei</taxon>
        <taxon>Neoteleostei</taxon>
        <taxon>Acanthomorphata</taxon>
        <taxon>Carangaria</taxon>
        <taxon>Pleuronectiformes</taxon>
        <taxon>Pleuronectoidei</taxon>
        <taxon>Pleuronectidae</taxon>
        <taxon>Pleuronectes</taxon>
    </lineage>
</organism>
<proteinExistence type="predicted"/>
<protein>
    <submittedName>
        <fullName evidence="1">Uncharacterized protein</fullName>
    </submittedName>
</protein>
<comment type="caution">
    <text evidence="1">The sequence shown here is derived from an EMBL/GenBank/DDBJ whole genome shotgun (WGS) entry which is preliminary data.</text>
</comment>
<evidence type="ECO:0000313" key="1">
    <source>
        <dbReference type="EMBL" id="CAB1418892.1"/>
    </source>
</evidence>
<reference evidence="1" key="1">
    <citation type="submission" date="2020-03" db="EMBL/GenBank/DDBJ databases">
        <authorList>
            <person name="Weist P."/>
        </authorList>
    </citation>
    <scope>NUCLEOTIDE SEQUENCE</scope>
</reference>
<name>A0A9N7YAG7_PLEPL</name>
<keyword evidence="2" id="KW-1185">Reference proteome</keyword>
<dbReference type="EMBL" id="CADEAL010000347">
    <property type="protein sequence ID" value="CAB1418892.1"/>
    <property type="molecule type" value="Genomic_DNA"/>
</dbReference>